<reference evidence="1" key="1">
    <citation type="submission" date="2020-09" db="EMBL/GenBank/DDBJ databases">
        <authorList>
            <person name="Kikuchi T."/>
        </authorList>
    </citation>
    <scope>NUCLEOTIDE SEQUENCE</scope>
    <source>
        <strain evidence="1">SH1</strain>
    </source>
</reference>
<comment type="caution">
    <text evidence="1">The sequence shown here is derived from an EMBL/GenBank/DDBJ whole genome shotgun (WGS) entry which is preliminary data.</text>
</comment>
<organism evidence="1 2">
    <name type="scientific">Bursaphelenchus okinawaensis</name>
    <dbReference type="NCBI Taxonomy" id="465554"/>
    <lineage>
        <taxon>Eukaryota</taxon>
        <taxon>Metazoa</taxon>
        <taxon>Ecdysozoa</taxon>
        <taxon>Nematoda</taxon>
        <taxon>Chromadorea</taxon>
        <taxon>Rhabditida</taxon>
        <taxon>Tylenchina</taxon>
        <taxon>Tylenchomorpha</taxon>
        <taxon>Aphelenchoidea</taxon>
        <taxon>Aphelenchoididae</taxon>
        <taxon>Bursaphelenchus</taxon>
    </lineage>
</organism>
<dbReference type="EMBL" id="CAJFCW020000003">
    <property type="protein sequence ID" value="CAG9105237.1"/>
    <property type="molecule type" value="Genomic_DNA"/>
</dbReference>
<name>A0A811KJW4_9BILA</name>
<dbReference type="AlphaFoldDB" id="A0A811KJW4"/>
<proteinExistence type="predicted"/>
<dbReference type="Proteomes" id="UP000614601">
    <property type="component" value="Unassembled WGS sequence"/>
</dbReference>
<dbReference type="Proteomes" id="UP000783686">
    <property type="component" value="Unassembled WGS sequence"/>
</dbReference>
<dbReference type="EMBL" id="CAJFDH010000003">
    <property type="protein sequence ID" value="CAD5216058.1"/>
    <property type="molecule type" value="Genomic_DNA"/>
</dbReference>
<evidence type="ECO:0000313" key="2">
    <source>
        <dbReference type="Proteomes" id="UP000614601"/>
    </source>
</evidence>
<protein>
    <submittedName>
        <fullName evidence="1">Uncharacterized protein</fullName>
    </submittedName>
</protein>
<accession>A0A811KJW4</accession>
<keyword evidence="2" id="KW-1185">Reference proteome</keyword>
<dbReference type="OrthoDB" id="10434873at2759"/>
<evidence type="ECO:0000313" key="1">
    <source>
        <dbReference type="EMBL" id="CAD5216058.1"/>
    </source>
</evidence>
<sequence length="397" mass="46571">MAIKESNKYRLNRNTMAFMLEMSSKQLHFFTSKDLEKPGQIYSLVLENENNLTLGLENLFYRLLICCPIVFNSFKSNVARVREVKLVFDKCCTYIQFGNRMKINFTRSSFLVLFINLVKPFFNSVQFYDTHFFRQALIKVCKALVDNECIMDDTYLRFMKLNNDNAYGTIQEILRDHVRYIEIDEEFSTYLTKSGTFKEIVVNAKTNHELYYLNGFFKLPTERLIIPQVAGIRNFQDFENVPVSESVHSLEIAYSPNDSEEVHKTAIADLKKVVPNLKELVLTCFTGINVENAVDPSVITQEVERVKDDLTRKNLEQLYSELNLNKLAFKHEIYVRSKDKSIHPLDQIARSLELRKEAEEEEFHTYKSNKEGQKIEYLLYSTAKEHYPFRVHEELTV</sequence>
<gene>
    <name evidence="1" type="ORF">BOKJ2_LOCUS6403</name>
</gene>